<evidence type="ECO:0000256" key="14">
    <source>
        <dbReference type="ARBA" id="ARBA00048988"/>
    </source>
</evidence>
<evidence type="ECO:0000256" key="1">
    <source>
        <dbReference type="ARBA" id="ARBA00009922"/>
    </source>
</evidence>
<evidence type="ECO:0000313" key="17">
    <source>
        <dbReference type="EMBL" id="SVA72151.1"/>
    </source>
</evidence>
<evidence type="ECO:0000256" key="11">
    <source>
        <dbReference type="ARBA" id="ARBA00023235"/>
    </source>
</evidence>
<keyword evidence="7" id="KW-0269">Exonuclease</keyword>
<dbReference type="EC" id="5.6.2.4" evidence="13"/>
<dbReference type="PROSITE" id="PS51198">
    <property type="entry name" value="UVRD_HELICASE_ATP_BIND"/>
    <property type="match status" value="1"/>
</dbReference>
<sequence length="1003" mass="114999">MKSVPVSFKPNTAQKTAIYNPPGPLMILAGAGTGKTTTLLHRVNHLIQSKQVLPVHMLLLTFTEKATLEIRKKIRDLTGPMADDITISTFHGFCNALVREHAINANAEKLLWQEEDITYFFINHFDQLTFIQSRIFRANPYGAISGSFIPFIDRIRDELLAPADIKKLYDPALLSTAVIADIFPNLHADADKEDVLLQLADLVQLFDFFQDKKNELDVVDYGDMILGCWTMLNTHPHILHTVRDKYQHIFIDEYQDNNYALNKIINLIAGDEPSITVVGDEDQCIYSFRGANYYNIKDFEDRYQTLSKYTVVKLLENYRSSSEILDLANASITRNINRQEKILYRPRELPKNGPKPVWFPTESKDTVMGVPLLVRDLVENNNHLFGDVAIICRTWGHVKSMADALQQAAIPVDIHVEKFFNVPIVKDVLAWGHVIAEDEQAEAGLFRILKNPLGHDWTSKFYNDCPRETITERLAAIAKQAKDNTTISWVLSAREKLLDTLRQKPGPDEMVWAILSILKQTPRLQQLRTNYRYQDRLNLANMARIMSLAERFTTIETKPSLGSWLHYMNILQMNLTLDAAQPLGYDQQAAVQILTVHQAKGLEFPIVIVPFLRAGSFPMRLQRPKVLDCIPENWKKWSAVNTAAANEVHLQEERRVFHVACTRAKDELYLYGPTKSQSIFTKELELDNPETMEIRAMTITEEALQQPKLTEQKQRLLVDLSREIAAHQYDNASHILAEMQSLEQENLSETASSQSGSENLLRLSASSIGDYETCPYKYRLKHIDRVPERKTRVTMEFGIIIHNVLDEFHGSEDQSLDNLLQLLEKHWRTDAFEYLLREEEFKIQARELLTAYHQYIQDHPPQVVARERKFSFTIDELQVMISGKIDRIDQEGNRLAVVDYKTSKNKEKAKGSLQLALYTEALKRDAVEGVSGKPGSTILHFLRHPDDPLESHVFDTADLDKQMEKVTAVSAGIRKYEFPTKPGDFICRNCDYREFLCPAWEET</sequence>
<keyword evidence="11" id="KW-0413">Isomerase</keyword>
<evidence type="ECO:0000256" key="7">
    <source>
        <dbReference type="ARBA" id="ARBA00022839"/>
    </source>
</evidence>
<dbReference type="InterPro" id="IPR011335">
    <property type="entry name" value="Restrct_endonuc-II-like"/>
</dbReference>
<evidence type="ECO:0000256" key="8">
    <source>
        <dbReference type="ARBA" id="ARBA00022840"/>
    </source>
</evidence>
<organism evidence="17">
    <name type="scientific">marine metagenome</name>
    <dbReference type="NCBI Taxonomy" id="408172"/>
    <lineage>
        <taxon>unclassified sequences</taxon>
        <taxon>metagenomes</taxon>
        <taxon>ecological metagenomes</taxon>
    </lineage>
</organism>
<keyword evidence="9" id="KW-0238">DNA-binding</keyword>
<evidence type="ECO:0000256" key="3">
    <source>
        <dbReference type="ARBA" id="ARBA00022741"/>
    </source>
</evidence>
<evidence type="ECO:0000259" key="16">
    <source>
        <dbReference type="PROSITE" id="PS51217"/>
    </source>
</evidence>
<comment type="similarity">
    <text evidence="1">Belongs to the helicase family. UvrD subfamily.</text>
</comment>
<keyword evidence="3" id="KW-0547">Nucleotide-binding</keyword>
<dbReference type="AlphaFoldDB" id="A0A381Y6A0"/>
<evidence type="ECO:0000256" key="10">
    <source>
        <dbReference type="ARBA" id="ARBA00023204"/>
    </source>
</evidence>
<dbReference type="GO" id="GO:0043138">
    <property type="term" value="F:3'-5' DNA helicase activity"/>
    <property type="evidence" value="ECO:0007669"/>
    <property type="project" value="UniProtKB-EC"/>
</dbReference>
<dbReference type="EMBL" id="UINC01017412">
    <property type="protein sequence ID" value="SVA72151.1"/>
    <property type="molecule type" value="Genomic_DNA"/>
</dbReference>
<evidence type="ECO:0000259" key="15">
    <source>
        <dbReference type="PROSITE" id="PS51198"/>
    </source>
</evidence>
<dbReference type="SUPFAM" id="SSF52980">
    <property type="entry name" value="Restriction endonuclease-like"/>
    <property type="match status" value="1"/>
</dbReference>
<keyword evidence="8" id="KW-0067">ATP-binding</keyword>
<dbReference type="GO" id="GO:0000725">
    <property type="term" value="P:recombinational repair"/>
    <property type="evidence" value="ECO:0007669"/>
    <property type="project" value="TreeGrafter"/>
</dbReference>
<dbReference type="PROSITE" id="PS51217">
    <property type="entry name" value="UVRD_HELICASE_CTER"/>
    <property type="match status" value="1"/>
</dbReference>
<dbReference type="InterPro" id="IPR038726">
    <property type="entry name" value="PDDEXK_AddAB-type"/>
</dbReference>
<dbReference type="Gene3D" id="1.10.486.10">
    <property type="entry name" value="PCRA, domain 4"/>
    <property type="match status" value="1"/>
</dbReference>
<dbReference type="Gene3D" id="1.10.10.160">
    <property type="match status" value="1"/>
</dbReference>
<keyword evidence="10" id="KW-0234">DNA repair</keyword>
<comment type="catalytic activity">
    <reaction evidence="14">
        <text>ATP + H2O = ADP + phosphate + H(+)</text>
        <dbReference type="Rhea" id="RHEA:13065"/>
        <dbReference type="ChEBI" id="CHEBI:15377"/>
        <dbReference type="ChEBI" id="CHEBI:15378"/>
        <dbReference type="ChEBI" id="CHEBI:30616"/>
        <dbReference type="ChEBI" id="CHEBI:43474"/>
        <dbReference type="ChEBI" id="CHEBI:456216"/>
        <dbReference type="EC" id="5.6.2.4"/>
    </reaction>
</comment>
<proteinExistence type="inferred from homology"/>
<dbReference type="GO" id="GO:0005524">
    <property type="term" value="F:ATP binding"/>
    <property type="evidence" value="ECO:0007669"/>
    <property type="project" value="UniProtKB-KW"/>
</dbReference>
<dbReference type="InterPro" id="IPR014017">
    <property type="entry name" value="DNA_helicase_UvrD-like_C"/>
</dbReference>
<dbReference type="PANTHER" id="PTHR11070">
    <property type="entry name" value="UVRD / RECB / PCRA DNA HELICASE FAMILY MEMBER"/>
    <property type="match status" value="1"/>
</dbReference>
<dbReference type="GO" id="GO:0004527">
    <property type="term" value="F:exonuclease activity"/>
    <property type="evidence" value="ECO:0007669"/>
    <property type="project" value="UniProtKB-KW"/>
</dbReference>
<keyword evidence="2" id="KW-0540">Nuclease</keyword>
<dbReference type="InterPro" id="IPR027417">
    <property type="entry name" value="P-loop_NTPase"/>
</dbReference>
<evidence type="ECO:0000256" key="13">
    <source>
        <dbReference type="ARBA" id="ARBA00034808"/>
    </source>
</evidence>
<evidence type="ECO:0000256" key="2">
    <source>
        <dbReference type="ARBA" id="ARBA00022722"/>
    </source>
</evidence>
<dbReference type="InterPro" id="IPR000212">
    <property type="entry name" value="DNA_helicase_UvrD/REP"/>
</dbReference>
<comment type="catalytic activity">
    <reaction evidence="12">
        <text>Couples ATP hydrolysis with the unwinding of duplex DNA by translocating in the 3'-5' direction.</text>
        <dbReference type="EC" id="5.6.2.4"/>
    </reaction>
</comment>
<feature type="domain" description="UvrD-like helicase C-terminal" evidence="16">
    <location>
        <begin position="322"/>
        <end position="601"/>
    </location>
</feature>
<reference evidence="17" key="1">
    <citation type="submission" date="2018-05" db="EMBL/GenBank/DDBJ databases">
        <authorList>
            <person name="Lanie J.A."/>
            <person name="Ng W.-L."/>
            <person name="Kazmierczak K.M."/>
            <person name="Andrzejewski T.M."/>
            <person name="Davidsen T.M."/>
            <person name="Wayne K.J."/>
            <person name="Tettelin H."/>
            <person name="Glass J.I."/>
            <person name="Rusch D."/>
            <person name="Podicherti R."/>
            <person name="Tsui H.-C.T."/>
            <person name="Winkler M.E."/>
        </authorList>
    </citation>
    <scope>NUCLEOTIDE SEQUENCE</scope>
</reference>
<feature type="domain" description="UvrD-like helicase ATP-binding" evidence="15">
    <location>
        <begin position="8"/>
        <end position="321"/>
    </location>
</feature>
<evidence type="ECO:0000256" key="4">
    <source>
        <dbReference type="ARBA" id="ARBA00022763"/>
    </source>
</evidence>
<keyword evidence="6" id="KW-0347">Helicase</keyword>
<evidence type="ECO:0000256" key="12">
    <source>
        <dbReference type="ARBA" id="ARBA00034617"/>
    </source>
</evidence>
<name>A0A381Y6A0_9ZZZZ</name>
<dbReference type="CDD" id="cd17932">
    <property type="entry name" value="DEXQc_UvrD"/>
    <property type="match status" value="1"/>
</dbReference>
<dbReference type="Gene3D" id="3.40.50.300">
    <property type="entry name" value="P-loop containing nucleotide triphosphate hydrolases"/>
    <property type="match status" value="2"/>
</dbReference>
<dbReference type="Gene3D" id="3.90.320.10">
    <property type="match status" value="1"/>
</dbReference>
<evidence type="ECO:0000256" key="9">
    <source>
        <dbReference type="ARBA" id="ARBA00023125"/>
    </source>
</evidence>
<dbReference type="InterPro" id="IPR011604">
    <property type="entry name" value="PDDEXK-like_dom_sf"/>
</dbReference>
<keyword evidence="4" id="KW-0227">DNA damage</keyword>
<dbReference type="Pfam" id="PF00580">
    <property type="entry name" value="UvrD-helicase"/>
    <property type="match status" value="1"/>
</dbReference>
<keyword evidence="5" id="KW-0378">Hydrolase</keyword>
<dbReference type="InterPro" id="IPR013986">
    <property type="entry name" value="DExx_box_DNA_helicase_dom_sf"/>
</dbReference>
<dbReference type="Pfam" id="PF13361">
    <property type="entry name" value="UvrD_C"/>
    <property type="match status" value="1"/>
</dbReference>
<dbReference type="SUPFAM" id="SSF52540">
    <property type="entry name" value="P-loop containing nucleoside triphosphate hydrolases"/>
    <property type="match status" value="1"/>
</dbReference>
<accession>A0A381Y6A0</accession>
<dbReference type="GO" id="GO:0003677">
    <property type="term" value="F:DNA binding"/>
    <property type="evidence" value="ECO:0007669"/>
    <property type="project" value="UniProtKB-KW"/>
</dbReference>
<protein>
    <recommendedName>
        <fullName evidence="13">DNA 3'-5' helicase</fullName>
        <ecNumber evidence="13">5.6.2.4</ecNumber>
    </recommendedName>
</protein>
<gene>
    <name evidence="17" type="ORF">METZ01_LOCUS125005</name>
</gene>
<evidence type="ECO:0000256" key="6">
    <source>
        <dbReference type="ARBA" id="ARBA00022806"/>
    </source>
</evidence>
<evidence type="ECO:0000256" key="5">
    <source>
        <dbReference type="ARBA" id="ARBA00022801"/>
    </source>
</evidence>
<dbReference type="Pfam" id="PF12705">
    <property type="entry name" value="PDDEXK_1"/>
    <property type="match status" value="1"/>
</dbReference>
<dbReference type="InterPro" id="IPR014016">
    <property type="entry name" value="UvrD-like_ATP-bd"/>
</dbReference>
<dbReference type="PANTHER" id="PTHR11070:SF2">
    <property type="entry name" value="ATP-DEPENDENT DNA HELICASE SRS2"/>
    <property type="match status" value="1"/>
</dbReference>